<organism evidence="14 15">
    <name type="scientific">Daphnia galeata</name>
    <dbReference type="NCBI Taxonomy" id="27404"/>
    <lineage>
        <taxon>Eukaryota</taxon>
        <taxon>Metazoa</taxon>
        <taxon>Ecdysozoa</taxon>
        <taxon>Arthropoda</taxon>
        <taxon>Crustacea</taxon>
        <taxon>Branchiopoda</taxon>
        <taxon>Diplostraca</taxon>
        <taxon>Cladocera</taxon>
        <taxon>Anomopoda</taxon>
        <taxon>Daphniidae</taxon>
        <taxon>Daphnia</taxon>
    </lineage>
</organism>
<dbReference type="PROSITE" id="PS00633">
    <property type="entry name" value="BROMODOMAIN_1"/>
    <property type="match status" value="1"/>
</dbReference>
<evidence type="ECO:0000313" key="14">
    <source>
        <dbReference type="EMBL" id="CAH0101230.1"/>
    </source>
</evidence>
<feature type="domain" description="BAH" evidence="13">
    <location>
        <begin position="1141"/>
        <end position="1258"/>
    </location>
</feature>
<evidence type="ECO:0000256" key="8">
    <source>
        <dbReference type="PROSITE-ProRule" id="PRU00035"/>
    </source>
</evidence>
<evidence type="ECO:0000256" key="4">
    <source>
        <dbReference type="ARBA" id="ARBA00023015"/>
    </source>
</evidence>
<feature type="region of interest" description="Disordered" evidence="10">
    <location>
        <begin position="469"/>
        <end position="488"/>
    </location>
</feature>
<dbReference type="PROSITE" id="PS50118">
    <property type="entry name" value="HMG_BOX_2"/>
    <property type="match status" value="1"/>
</dbReference>
<evidence type="ECO:0000256" key="5">
    <source>
        <dbReference type="ARBA" id="ARBA00023117"/>
    </source>
</evidence>
<dbReference type="FunFam" id="1.20.920.10:FF:000006">
    <property type="entry name" value="protein polybromo-1 isoform X1"/>
    <property type="match status" value="1"/>
</dbReference>
<dbReference type="GO" id="GO:0006338">
    <property type="term" value="P:chromatin remodeling"/>
    <property type="evidence" value="ECO:0007669"/>
    <property type="project" value="InterPro"/>
</dbReference>
<dbReference type="FunFam" id="1.20.920.10:FF:000059">
    <property type="entry name" value="Polybromo 1,-like"/>
    <property type="match status" value="1"/>
</dbReference>
<evidence type="ECO:0000313" key="15">
    <source>
        <dbReference type="Proteomes" id="UP000789390"/>
    </source>
</evidence>
<dbReference type="InterPro" id="IPR018359">
    <property type="entry name" value="Bromodomain_CS"/>
</dbReference>
<dbReference type="FunFam" id="1.20.920.10:FF:000064">
    <property type="entry name" value="Polybromo 1"/>
    <property type="match status" value="1"/>
</dbReference>
<name>A0A8J2WGZ5_9CRUS</name>
<dbReference type="InterPro" id="IPR001487">
    <property type="entry name" value="Bromodomain"/>
</dbReference>
<dbReference type="GO" id="GO:0016514">
    <property type="term" value="C:SWI/SNF complex"/>
    <property type="evidence" value="ECO:0007669"/>
    <property type="project" value="TreeGrafter"/>
</dbReference>
<dbReference type="Pfam" id="PF00505">
    <property type="entry name" value="HMG_box"/>
    <property type="match status" value="1"/>
</dbReference>
<dbReference type="FunFam" id="1.20.920.10:FF:000057">
    <property type="entry name" value="Polybromo 1"/>
    <property type="match status" value="1"/>
</dbReference>
<feature type="region of interest" description="Disordered" evidence="10">
    <location>
        <begin position="1302"/>
        <end position="1334"/>
    </location>
</feature>
<dbReference type="SUPFAM" id="SSF47370">
    <property type="entry name" value="Bromodomain"/>
    <property type="match status" value="6"/>
</dbReference>
<feature type="domain" description="HMG box" evidence="12">
    <location>
        <begin position="1345"/>
        <end position="1413"/>
    </location>
</feature>
<feature type="DNA-binding region" description="HMG box" evidence="9">
    <location>
        <begin position="1345"/>
        <end position="1413"/>
    </location>
</feature>
<dbReference type="GO" id="GO:0006368">
    <property type="term" value="P:transcription elongation by RNA polymerase II"/>
    <property type="evidence" value="ECO:0007669"/>
    <property type="project" value="TreeGrafter"/>
</dbReference>
<dbReference type="InterPro" id="IPR037968">
    <property type="entry name" value="PBRM1_BD5"/>
</dbReference>
<evidence type="ECO:0008006" key="16">
    <source>
        <dbReference type="Google" id="ProtNLM"/>
    </source>
</evidence>
<dbReference type="InterPro" id="IPR001025">
    <property type="entry name" value="BAH_dom"/>
</dbReference>
<dbReference type="Gene3D" id="1.20.920.10">
    <property type="entry name" value="Bromodomain-like"/>
    <property type="match status" value="6"/>
</dbReference>
<feature type="region of interest" description="Disordered" evidence="10">
    <location>
        <begin position="144"/>
        <end position="175"/>
    </location>
</feature>
<dbReference type="CDD" id="cd05515">
    <property type="entry name" value="Bromo_polybromo_V"/>
    <property type="match status" value="1"/>
</dbReference>
<keyword evidence="9" id="KW-0238">DNA-binding</keyword>
<evidence type="ECO:0000256" key="2">
    <source>
        <dbReference type="ARBA" id="ARBA00022737"/>
    </source>
</evidence>
<dbReference type="EMBL" id="CAKKLH010000055">
    <property type="protein sequence ID" value="CAH0101230.1"/>
    <property type="molecule type" value="Genomic_DNA"/>
</dbReference>
<gene>
    <name evidence="14" type="ORF">DGAL_LOCUS3558</name>
</gene>
<dbReference type="PRINTS" id="PR00503">
    <property type="entry name" value="BROMODOMAIN"/>
</dbReference>
<feature type="region of interest" description="Disordered" evidence="10">
    <location>
        <begin position="1516"/>
        <end position="1585"/>
    </location>
</feature>
<dbReference type="SMART" id="SM00398">
    <property type="entry name" value="HMG"/>
    <property type="match status" value="1"/>
</dbReference>
<reference evidence="14" key="1">
    <citation type="submission" date="2021-11" db="EMBL/GenBank/DDBJ databases">
        <authorList>
            <person name="Schell T."/>
        </authorList>
    </citation>
    <scope>NUCLEOTIDE SEQUENCE</scope>
    <source>
        <strain evidence="14">M5</strain>
    </source>
</reference>
<feature type="domain" description="Bromo" evidence="11">
    <location>
        <begin position="197"/>
        <end position="267"/>
    </location>
</feature>
<keyword evidence="2" id="KW-0677">Repeat</keyword>
<feature type="domain" description="Bromo" evidence="11">
    <location>
        <begin position="523"/>
        <end position="593"/>
    </location>
</feature>
<evidence type="ECO:0000256" key="10">
    <source>
        <dbReference type="SAM" id="MobiDB-lite"/>
    </source>
</evidence>
<feature type="compositionally biased region" description="Polar residues" evidence="10">
    <location>
        <begin position="1413"/>
        <end position="1424"/>
    </location>
</feature>
<dbReference type="GO" id="GO:0003682">
    <property type="term" value="F:chromatin binding"/>
    <property type="evidence" value="ECO:0007669"/>
    <property type="project" value="InterPro"/>
</dbReference>
<dbReference type="Pfam" id="PF00439">
    <property type="entry name" value="Bromodomain"/>
    <property type="match status" value="6"/>
</dbReference>
<dbReference type="PANTHER" id="PTHR16062">
    <property type="entry name" value="SWI/SNF-RELATED"/>
    <property type="match status" value="1"/>
</dbReference>
<dbReference type="FunFam" id="1.20.920.10:FF:000045">
    <property type="entry name" value="protein polybromo-1"/>
    <property type="match status" value="1"/>
</dbReference>
<feature type="compositionally biased region" description="Polar residues" evidence="10">
    <location>
        <begin position="1534"/>
        <end position="1549"/>
    </location>
</feature>
<dbReference type="CDD" id="cd21984">
    <property type="entry name" value="HMG-box_PB1"/>
    <property type="match status" value="1"/>
</dbReference>
<evidence type="ECO:0000256" key="3">
    <source>
        <dbReference type="ARBA" id="ARBA00022853"/>
    </source>
</evidence>
<dbReference type="Gene3D" id="2.30.30.490">
    <property type="match status" value="2"/>
</dbReference>
<dbReference type="FunFam" id="1.20.920.10:FF:000009">
    <property type="entry name" value="Protein polybromo-1 isoform 1"/>
    <property type="match status" value="1"/>
</dbReference>
<dbReference type="OrthoDB" id="10009055at2759"/>
<feature type="compositionally biased region" description="Polar residues" evidence="10">
    <location>
        <begin position="1557"/>
        <end position="1571"/>
    </location>
</feature>
<feature type="domain" description="Bromo" evidence="11">
    <location>
        <begin position="375"/>
        <end position="445"/>
    </location>
</feature>
<dbReference type="SMART" id="SM00297">
    <property type="entry name" value="BROMO"/>
    <property type="match status" value="6"/>
</dbReference>
<dbReference type="Pfam" id="PF01426">
    <property type="entry name" value="BAH"/>
    <property type="match status" value="2"/>
</dbReference>
<feature type="domain" description="Bromo" evidence="11">
    <location>
        <begin position="31"/>
        <end position="101"/>
    </location>
</feature>
<evidence type="ECO:0000259" key="11">
    <source>
        <dbReference type="PROSITE" id="PS50014"/>
    </source>
</evidence>
<feature type="domain" description="Bromo" evidence="11">
    <location>
        <begin position="647"/>
        <end position="717"/>
    </location>
</feature>
<proteinExistence type="predicted"/>
<dbReference type="CDD" id="cd04717">
    <property type="entry name" value="BAH_polybromo"/>
    <property type="match status" value="1"/>
</dbReference>
<dbReference type="InterPro" id="IPR037382">
    <property type="entry name" value="Rsc/polybromo"/>
</dbReference>
<keyword evidence="15" id="KW-1185">Reference proteome</keyword>
<feature type="compositionally biased region" description="Low complexity" evidence="10">
    <location>
        <begin position="1572"/>
        <end position="1582"/>
    </location>
</feature>
<dbReference type="GO" id="GO:0016586">
    <property type="term" value="C:RSC-type complex"/>
    <property type="evidence" value="ECO:0007669"/>
    <property type="project" value="InterPro"/>
</dbReference>
<dbReference type="Gene3D" id="3.30.160.60">
    <property type="entry name" value="Classic Zinc Finger"/>
    <property type="match status" value="1"/>
</dbReference>
<evidence type="ECO:0000256" key="1">
    <source>
        <dbReference type="ARBA" id="ARBA00004123"/>
    </source>
</evidence>
<keyword evidence="3" id="KW-0156">Chromatin regulator</keyword>
<keyword evidence="7 9" id="KW-0539">Nucleus</keyword>
<dbReference type="SUPFAM" id="SSF47095">
    <property type="entry name" value="HMG-box"/>
    <property type="match status" value="1"/>
</dbReference>
<protein>
    <recommendedName>
        <fullName evidence="16">Protein polybromo-1</fullName>
    </recommendedName>
</protein>
<dbReference type="FunFam" id="2.30.30.490:FF:000002">
    <property type="entry name" value="protein polybromo-1 isoform X3"/>
    <property type="match status" value="1"/>
</dbReference>
<evidence type="ECO:0000256" key="9">
    <source>
        <dbReference type="PROSITE-ProRule" id="PRU00267"/>
    </source>
</evidence>
<feature type="compositionally biased region" description="Low complexity" evidence="10">
    <location>
        <begin position="1317"/>
        <end position="1330"/>
    </location>
</feature>
<keyword evidence="4" id="KW-0805">Transcription regulation</keyword>
<dbReference type="PROSITE" id="PS51038">
    <property type="entry name" value="BAH"/>
    <property type="match status" value="2"/>
</dbReference>
<dbReference type="InterPro" id="IPR043151">
    <property type="entry name" value="BAH_sf"/>
</dbReference>
<comment type="caution">
    <text evidence="14">The sequence shown here is derived from an EMBL/GenBank/DDBJ whole genome shotgun (WGS) entry which is preliminary data.</text>
</comment>
<dbReference type="SMART" id="SM00439">
    <property type="entry name" value="BAH"/>
    <property type="match status" value="2"/>
</dbReference>
<dbReference type="CDD" id="cd05517">
    <property type="entry name" value="Bromo_polybromo_II"/>
    <property type="match status" value="1"/>
</dbReference>
<evidence type="ECO:0000259" key="13">
    <source>
        <dbReference type="PROSITE" id="PS51038"/>
    </source>
</evidence>
<dbReference type="PANTHER" id="PTHR16062:SF19">
    <property type="entry name" value="PROTEIN POLYBROMO-1"/>
    <property type="match status" value="1"/>
</dbReference>
<keyword evidence="6" id="KW-0804">Transcription</keyword>
<keyword evidence="5 8" id="KW-0103">Bromodomain</keyword>
<dbReference type="Proteomes" id="UP000789390">
    <property type="component" value="Unassembled WGS sequence"/>
</dbReference>
<dbReference type="GO" id="GO:0003677">
    <property type="term" value="F:DNA binding"/>
    <property type="evidence" value="ECO:0007669"/>
    <property type="project" value="UniProtKB-UniRule"/>
</dbReference>
<accession>A0A8J2WGZ5</accession>
<feature type="domain" description="BAH" evidence="13">
    <location>
        <begin position="936"/>
        <end position="1054"/>
    </location>
</feature>
<dbReference type="CDD" id="cd05526">
    <property type="entry name" value="Bromo_polybromo_VI"/>
    <property type="match status" value="1"/>
</dbReference>
<comment type="subcellular location">
    <subcellularLocation>
        <location evidence="1">Nucleus</location>
    </subcellularLocation>
</comment>
<dbReference type="InterPro" id="IPR036910">
    <property type="entry name" value="HMG_box_dom_sf"/>
</dbReference>
<sequence length="1685" mass="192973">MAENSRKRRRLDPVEICQQAYDVIRNFKKEDGALLCEALIRAPKRRQEPAYYDVVSNPIDLLRIQQKIRTDEYEDLDQMTVDIERLVKNAKKFYPENSTEYQDACTLWDLYKKTVDKINESERVDEVPEVKPLKERIVVKLGRPPKKPVTVSPMESDDAESEESRDNFSSSSSQHLIDEDNMYEELFAAVMNATSSDGRLLHSVFQLLPSRKLYPDYYQVIENPIDLKQIATKIQANEYSNLNEMEKDLNLLTKNACSYNEPGSQIYKDAKLLRKTVSSRKSEIEHSRHTGGKISERIRSKRARATQSLSAITAALQYDDFNDGMGDASKSSDLSFKDEIDEDGELAGSHIRPDDADSSPFWQLYDAVHNHIDNQGNVLCEPFLKLPSRRRYADYYHEIKNPISLSRIRSKLAREDYGNLSDLSSDLSLMFENAKRYNRPDSKLYKDAVKLQRVMQSKVQELLADDESSDGDIEFTPKRPKGRPRLNALPKVTPKVRSDVDNVLRKRLRILYRCLMDYNPTDDGRQPILVFMEKPSKKLYPDYYRVIAEPIDMVTIDSNIKNDRYTCEEELLDDLRLMFNNCRQYNEEGSVIYEDANMLERVLLDKARELGLALAASAKPKRRSRGPNLQQKLKALYEAMKDHRDLKGRQLASIFMKLPSKTEYPDYYEVIKKPIDLEKIGQKVKASHYENVEELLADIVLMFDNACRYNEPDSQIYKDALTLQRVALQTKIQLCEDEGLVPDVRAAVQELFTSLFAAVYNHQDEEGRCYTDSLAELPEHDEVDGKKIRAISLDLIKRRLDKGLYRRLDVFQEDVFLCFERARRLSRTDSQVFEDSIELQSHFIKQRMSLTFNSGIRDELCRHGDVLSSPALNFSLKQLSITVEAVRQEKLPKEQPEEDLENKDVVAPAAVSDVLIVLTHFNRSVTLGLEMSFNQETYRVGDLVYVEATERNMENHVYLIERLWTANDGQQMFLGNWFCRPNETFHLASRKFLEQELFKSDMRSAHPLSQIRGRCCVLNVKEYFKTKPEGFSDKDIYVCESRYSTKARMFKKIKVWTSLQTPGVNLIPREQPLEPKRVVSVFRDRIEKHKEELAELGEIEKMVEKELVNVAVPAAVPSDGSSAPLAQPGMNYYQQLNIPGHTLRTGDSVYVRAENGKQLIAQIDSMWIDSENVAFFHGPWYVTPAEISTQIIGRVFYRQEVFLSSIEDTNPLMSVVGKCCVLDFNDYTTCRPTELGESDIFLCESFYEESRRQIKKLPRDGLKKYTHNTTVIRDEIYFFRRPIQPQRESSSLMAKLAGDELTEDSMDGAPPSVGSDSCSASMPHTPSSSSLNTPSVVKKPIKIFQKRMVTGYIIYSGEVRKNFAAKNPDATFGEVSRLVGNEWRNLPAHVKSEYEERSQRANEETAAEMARNGTDSAHSASGTVSSDAVHQGDVIFECFWKKCDWQGEEIGELTEHLLSEPHGHVLTTINPNDTEFQCMWRGCSRIRKGVPPFPKMERLLRHVREIHIVKNQGRIVSPNDRNKSLNSAKKVARPSTTPTSTQTNVSALNITPGPANVLSQAPTNSGHQSIGNQVQVQNNAQQSRQPAGEPIFVAVPPKPQRLLHSEAYIKYIEGLHNQCRYISNWDKSLRATKTPVHDVTRLPSHWLTSNTQTKSDANGRDTLSTLWALRDHMLKDTLNISNLFN</sequence>
<evidence type="ECO:0000256" key="6">
    <source>
        <dbReference type="ARBA" id="ARBA00023163"/>
    </source>
</evidence>
<feature type="region of interest" description="Disordered" evidence="10">
    <location>
        <begin position="1390"/>
        <end position="1424"/>
    </location>
</feature>
<dbReference type="PROSITE" id="PS50014">
    <property type="entry name" value="BROMODOMAIN_2"/>
    <property type="match status" value="5"/>
</dbReference>
<dbReference type="InterPro" id="IPR036427">
    <property type="entry name" value="Bromodomain-like_sf"/>
</dbReference>
<evidence type="ECO:0000259" key="12">
    <source>
        <dbReference type="PROSITE" id="PS50118"/>
    </source>
</evidence>
<dbReference type="InterPro" id="IPR009071">
    <property type="entry name" value="HMG_box_dom"/>
</dbReference>
<dbReference type="FunFam" id="2.30.30.490:FF:000026">
    <property type="entry name" value="Polybromo-1, putative"/>
    <property type="match status" value="1"/>
</dbReference>
<feature type="compositionally biased region" description="Basic and acidic residues" evidence="10">
    <location>
        <begin position="1390"/>
        <end position="1403"/>
    </location>
</feature>
<evidence type="ECO:0000256" key="7">
    <source>
        <dbReference type="ARBA" id="ARBA00023242"/>
    </source>
</evidence>